<reference evidence="3" key="1">
    <citation type="journal article" date="2016" name="Sci. Rep.">
        <title>Genomics of high molecular weight plasmids isolated from an on-farm biopurification system.</title>
        <authorList>
            <person name="Martini M.C."/>
            <person name="Wibberg D."/>
            <person name="Lozano M."/>
            <person name="Torres Tejerizo G."/>
            <person name="Albicoro F.J."/>
            <person name="Jaenicke S."/>
            <person name="van Elsas J.D."/>
            <person name="Petroni A."/>
            <person name="Garcillan-Barcia M.P."/>
            <person name="de la Cruz F."/>
            <person name="Schluter A."/>
            <person name="Puhler A."/>
            <person name="Pistorio M."/>
            <person name="Lagares A."/>
            <person name="Del Papa M.F."/>
        </authorList>
    </citation>
    <scope>NUCLEOTIDE SEQUENCE</scope>
    <source>
        <plasmid evidence="3">pMC6</plasmid>
    </source>
</reference>
<feature type="domain" description="DUF7352" evidence="2">
    <location>
        <begin position="52"/>
        <end position="130"/>
    </location>
</feature>
<keyword evidence="3" id="KW-0614">Plasmid</keyword>
<dbReference type="InterPro" id="IPR055776">
    <property type="entry name" value="DUF7352"/>
</dbReference>
<sequence>MDNFASALPWFFLLFVVVCIILFAKNSSKAKRKPTTRNKVNGNSFSTGAGIILKYELNPSNLTALMLPDSAQILTVKGGQDHVYLWAVVPEGKENVKRSFMVVPTGEGVIDNSIYIGTAYVEKMVFHVFEIIK</sequence>
<keyword evidence="1" id="KW-0812">Transmembrane</keyword>
<dbReference type="EMBL" id="LT158606">
    <property type="protein sequence ID" value="CVK35608.1"/>
    <property type="molecule type" value="Genomic_DNA"/>
</dbReference>
<evidence type="ECO:0000313" key="3">
    <source>
        <dbReference type="EMBL" id="CVK35608.1"/>
    </source>
</evidence>
<geneLocation type="plasmid" evidence="3">
    <name>pMC6</name>
</geneLocation>
<keyword evidence="1" id="KW-0472">Membrane</keyword>
<evidence type="ECO:0000259" key="2">
    <source>
        <dbReference type="Pfam" id="PF24043"/>
    </source>
</evidence>
<dbReference type="Pfam" id="PF24043">
    <property type="entry name" value="DUF7352"/>
    <property type="match status" value="1"/>
</dbReference>
<gene>
    <name evidence="3" type="ORF">MCM2015_pMC6_32</name>
</gene>
<proteinExistence type="predicted"/>
<dbReference type="AlphaFoldDB" id="A0A193SBU4"/>
<organism evidence="3">
    <name type="scientific">biofilter metagenome</name>
    <dbReference type="NCBI Taxonomy" id="1070537"/>
    <lineage>
        <taxon>unclassified sequences</taxon>
        <taxon>metagenomes</taxon>
        <taxon>ecological metagenomes</taxon>
    </lineage>
</organism>
<accession>A0A193SBU4</accession>
<feature type="transmembrane region" description="Helical" evidence="1">
    <location>
        <begin position="6"/>
        <end position="24"/>
    </location>
</feature>
<name>A0A193SBU4_9ZZZZ</name>
<protein>
    <recommendedName>
        <fullName evidence="2">DUF7352 domain-containing protein</fullName>
    </recommendedName>
</protein>
<evidence type="ECO:0000256" key="1">
    <source>
        <dbReference type="SAM" id="Phobius"/>
    </source>
</evidence>
<keyword evidence="1" id="KW-1133">Transmembrane helix</keyword>